<keyword evidence="3 7" id="KW-0064">Aspartyl protease</keyword>
<evidence type="ECO:0000259" key="9">
    <source>
        <dbReference type="PROSITE" id="PS51767"/>
    </source>
</evidence>
<dbReference type="SUPFAM" id="SSF50630">
    <property type="entry name" value="Acid proteases"/>
    <property type="match status" value="1"/>
</dbReference>
<keyword evidence="13" id="KW-1185">Reference proteome</keyword>
<keyword evidence="6" id="KW-1015">Disulfide bond</keyword>
<dbReference type="InterPro" id="IPR001461">
    <property type="entry name" value="Aspartic_peptidase_A1"/>
</dbReference>
<dbReference type="Gene3D" id="2.40.70.10">
    <property type="entry name" value="Acid Proteases"/>
    <property type="match status" value="2"/>
</dbReference>
<dbReference type="EMBL" id="CAMXCT020000662">
    <property type="protein sequence ID" value="CAL1135163.1"/>
    <property type="molecule type" value="Genomic_DNA"/>
</dbReference>
<evidence type="ECO:0000256" key="4">
    <source>
        <dbReference type="ARBA" id="ARBA00022801"/>
    </source>
</evidence>
<dbReference type="OrthoDB" id="771136at2759"/>
<dbReference type="InterPro" id="IPR034164">
    <property type="entry name" value="Pepsin-like_dom"/>
</dbReference>
<organism evidence="10">
    <name type="scientific">Cladocopium goreaui</name>
    <dbReference type="NCBI Taxonomy" id="2562237"/>
    <lineage>
        <taxon>Eukaryota</taxon>
        <taxon>Sar</taxon>
        <taxon>Alveolata</taxon>
        <taxon>Dinophyceae</taxon>
        <taxon>Suessiales</taxon>
        <taxon>Symbiodiniaceae</taxon>
        <taxon>Cladocopium</taxon>
    </lineage>
</organism>
<dbReference type="EMBL" id="CAMXCT010000662">
    <property type="protein sequence ID" value="CAI3981788.1"/>
    <property type="molecule type" value="Genomic_DNA"/>
</dbReference>
<keyword evidence="4 7" id="KW-0378">Hydrolase</keyword>
<protein>
    <submittedName>
        <fullName evidence="12">Pepsin A</fullName>
    </submittedName>
</protein>
<feature type="disulfide bond" evidence="6">
    <location>
        <begin position="104"/>
        <end position="109"/>
    </location>
</feature>
<accession>A0A9P1C0B5</accession>
<evidence type="ECO:0000256" key="5">
    <source>
        <dbReference type="PIRSR" id="PIRSR601461-1"/>
    </source>
</evidence>
<evidence type="ECO:0000256" key="3">
    <source>
        <dbReference type="ARBA" id="ARBA00022750"/>
    </source>
</evidence>
<feature type="active site" evidence="5">
    <location>
        <position position="91"/>
    </location>
</feature>
<dbReference type="Proteomes" id="UP001152797">
    <property type="component" value="Unassembled WGS sequence"/>
</dbReference>
<evidence type="ECO:0000256" key="8">
    <source>
        <dbReference type="SAM" id="MobiDB-lite"/>
    </source>
</evidence>
<dbReference type="GO" id="GO:0016485">
    <property type="term" value="P:protein processing"/>
    <property type="evidence" value="ECO:0007669"/>
    <property type="project" value="UniProtKB-ARBA"/>
</dbReference>
<comment type="caution">
    <text evidence="10">The sequence shown here is derived from an EMBL/GenBank/DDBJ whole genome shotgun (WGS) entry which is preliminary data.</text>
</comment>
<dbReference type="PRINTS" id="PR00792">
    <property type="entry name" value="PEPSIN"/>
</dbReference>
<feature type="active site" evidence="5">
    <location>
        <position position="294"/>
    </location>
</feature>
<dbReference type="PROSITE" id="PS00141">
    <property type="entry name" value="ASP_PROTEASE"/>
    <property type="match status" value="1"/>
</dbReference>
<dbReference type="InterPro" id="IPR033121">
    <property type="entry name" value="PEPTIDASE_A1"/>
</dbReference>
<feature type="domain" description="Peptidase A1" evidence="9">
    <location>
        <begin position="73"/>
        <end position="425"/>
    </location>
</feature>
<evidence type="ECO:0000313" key="13">
    <source>
        <dbReference type="Proteomes" id="UP001152797"/>
    </source>
</evidence>
<evidence type="ECO:0000256" key="1">
    <source>
        <dbReference type="ARBA" id="ARBA00007447"/>
    </source>
</evidence>
<name>A0A9P1C0B5_9DINO</name>
<dbReference type="FunFam" id="2.40.70.10:FF:000115">
    <property type="entry name" value="Lysosomal aspartic protease"/>
    <property type="match status" value="1"/>
</dbReference>
<dbReference type="AlphaFoldDB" id="A0A9P1C0B5"/>
<comment type="similarity">
    <text evidence="1 7">Belongs to the peptidase A1 family.</text>
</comment>
<dbReference type="InterPro" id="IPR001969">
    <property type="entry name" value="Aspartic_peptidase_AS"/>
</dbReference>
<evidence type="ECO:0000313" key="11">
    <source>
        <dbReference type="EMBL" id="CAL1135163.1"/>
    </source>
</evidence>
<keyword evidence="2 7" id="KW-0645">Protease</keyword>
<evidence type="ECO:0000313" key="10">
    <source>
        <dbReference type="EMBL" id="CAI3981788.1"/>
    </source>
</evidence>
<dbReference type="GO" id="GO:0004190">
    <property type="term" value="F:aspartic-type endopeptidase activity"/>
    <property type="evidence" value="ECO:0007669"/>
    <property type="project" value="UniProtKB-KW"/>
</dbReference>
<evidence type="ECO:0000256" key="7">
    <source>
        <dbReference type="RuleBase" id="RU000454"/>
    </source>
</evidence>
<proteinExistence type="inferred from homology"/>
<sequence>MGLAQELLAHLPTHLHTHFLDSHEDQVQEGDDSAVHQAGDQDPSSSLRGMEDLKKLEGGTVRVDLLNNNNSQYYGDFALGNPPQRFTAVFDTGSGITWVPGSQCKSDTCSEHHQFSVDGSKSFEELEPQRADGTIHYGTGQVEYADGRDTLTFCDSHSDPGCHGVQAKRLKVQSQPFGMSTNQTDYPFRILPFDGILGLAPSASGGSVVHALKNSHALDRNVFGVYLSEDTHRSGSISFGGIERAHIAPKSPLTWHKIQNDQEWSLAMKDILVDGKPLHICDDRPDGVCPAVVDTGSSLITGPSGEVEKLLSKVRLKDDCSNLAKLPNVSIRIADKDGVLTDYPLTPQEYTLKSLDEVPQTGNSEYLKEFPVLGGSGDTVPEVRPRCDPGLGVMDVPGRKWVIGDTFLRRYYSIYDDDRGLVGFAKSIHPDEATASSPGREDATMSPELKKEAQAMLFPWALPPCWRRSKQARPGRASQHFF</sequence>
<feature type="region of interest" description="Disordered" evidence="8">
    <location>
        <begin position="24"/>
        <end position="52"/>
    </location>
</feature>
<evidence type="ECO:0000256" key="6">
    <source>
        <dbReference type="PIRSR" id="PIRSR601461-2"/>
    </source>
</evidence>
<dbReference type="PROSITE" id="PS51767">
    <property type="entry name" value="PEPTIDASE_A1"/>
    <property type="match status" value="1"/>
</dbReference>
<gene>
    <name evidence="10" type="ORF">C1SCF055_LOCUS9548</name>
</gene>
<evidence type="ECO:0000313" key="12">
    <source>
        <dbReference type="EMBL" id="CAL4769100.1"/>
    </source>
</evidence>
<dbReference type="EMBL" id="CAMXCT030000662">
    <property type="protein sequence ID" value="CAL4769100.1"/>
    <property type="molecule type" value="Genomic_DNA"/>
</dbReference>
<evidence type="ECO:0000256" key="2">
    <source>
        <dbReference type="ARBA" id="ARBA00022670"/>
    </source>
</evidence>
<dbReference type="PANTHER" id="PTHR47966:SF51">
    <property type="entry name" value="BETA-SITE APP-CLEAVING ENZYME, ISOFORM A-RELATED"/>
    <property type="match status" value="1"/>
</dbReference>
<dbReference type="PANTHER" id="PTHR47966">
    <property type="entry name" value="BETA-SITE APP-CLEAVING ENZYME, ISOFORM A-RELATED"/>
    <property type="match status" value="1"/>
</dbReference>
<dbReference type="Pfam" id="PF00026">
    <property type="entry name" value="Asp"/>
    <property type="match status" value="1"/>
</dbReference>
<reference evidence="11" key="2">
    <citation type="submission" date="2024-04" db="EMBL/GenBank/DDBJ databases">
        <authorList>
            <person name="Chen Y."/>
            <person name="Shah S."/>
            <person name="Dougan E. K."/>
            <person name="Thang M."/>
            <person name="Chan C."/>
        </authorList>
    </citation>
    <scope>NUCLEOTIDE SEQUENCE [LARGE SCALE GENOMIC DNA]</scope>
</reference>
<dbReference type="CDD" id="cd05471">
    <property type="entry name" value="pepsin_like"/>
    <property type="match status" value="1"/>
</dbReference>
<dbReference type="InterPro" id="IPR021109">
    <property type="entry name" value="Peptidase_aspartic_dom_sf"/>
</dbReference>
<reference evidence="10" key="1">
    <citation type="submission" date="2022-10" db="EMBL/GenBank/DDBJ databases">
        <authorList>
            <person name="Chen Y."/>
            <person name="Dougan E. K."/>
            <person name="Chan C."/>
            <person name="Rhodes N."/>
            <person name="Thang M."/>
        </authorList>
    </citation>
    <scope>NUCLEOTIDE SEQUENCE</scope>
</reference>